<reference evidence="16" key="1">
    <citation type="submission" date="2022-07" db="EMBL/GenBank/DDBJ databases">
        <title>Enhanced cultured diversity of the mouse gut microbiota enables custom-made synthetic communities.</title>
        <authorList>
            <person name="Afrizal A."/>
        </authorList>
    </citation>
    <scope>NUCLEOTIDE SEQUENCE</scope>
    <source>
        <strain evidence="16">DSM 28593</strain>
    </source>
</reference>
<dbReference type="PROSITE" id="PS00666">
    <property type="entry name" value="DHDPS_2"/>
    <property type="match status" value="1"/>
</dbReference>
<keyword evidence="6" id="KW-0028">Amino-acid biosynthesis</keyword>
<evidence type="ECO:0000256" key="6">
    <source>
        <dbReference type="ARBA" id="ARBA00022605"/>
    </source>
</evidence>
<dbReference type="CDD" id="cd00408">
    <property type="entry name" value="DHDPS-like"/>
    <property type="match status" value="1"/>
</dbReference>
<evidence type="ECO:0000256" key="1">
    <source>
        <dbReference type="ARBA" id="ARBA00003294"/>
    </source>
</evidence>
<evidence type="ECO:0000256" key="7">
    <source>
        <dbReference type="ARBA" id="ARBA00022915"/>
    </source>
</evidence>
<comment type="similarity">
    <text evidence="3 13">Belongs to the DapA family.</text>
</comment>
<keyword evidence="17" id="KW-1185">Reference proteome</keyword>
<comment type="catalytic activity">
    <reaction evidence="11">
        <text>L-aspartate 4-semialdehyde + pyruvate = (2S,4S)-4-hydroxy-2,3,4,5-tetrahydrodipicolinate + H2O + H(+)</text>
        <dbReference type="Rhea" id="RHEA:34171"/>
        <dbReference type="ChEBI" id="CHEBI:15361"/>
        <dbReference type="ChEBI" id="CHEBI:15377"/>
        <dbReference type="ChEBI" id="CHEBI:15378"/>
        <dbReference type="ChEBI" id="CHEBI:67139"/>
        <dbReference type="ChEBI" id="CHEBI:537519"/>
        <dbReference type="EC" id="4.3.3.7"/>
    </reaction>
</comment>
<dbReference type="InterPro" id="IPR002220">
    <property type="entry name" value="DapA-like"/>
</dbReference>
<dbReference type="GO" id="GO:0019877">
    <property type="term" value="P:diaminopimelate biosynthetic process"/>
    <property type="evidence" value="ECO:0007669"/>
    <property type="project" value="UniProtKB-KW"/>
</dbReference>
<comment type="pathway">
    <text evidence="2">Amino-acid biosynthesis; L-lysine biosynthesis via DAP pathway; (S)-tetrahydrodipicolinate from L-aspartate: step 3/4.</text>
</comment>
<evidence type="ECO:0000256" key="13">
    <source>
        <dbReference type="PIRNR" id="PIRNR001365"/>
    </source>
</evidence>
<feature type="active site" description="Proton donor/acceptor" evidence="14">
    <location>
        <position position="135"/>
    </location>
</feature>
<evidence type="ECO:0000256" key="4">
    <source>
        <dbReference type="ARBA" id="ARBA00012086"/>
    </source>
</evidence>
<name>A0AAE3HGF1_9FIRM</name>
<feature type="active site" description="Schiff-base intermediate with substrate" evidence="14">
    <location>
        <position position="163"/>
    </location>
</feature>
<dbReference type="PANTHER" id="PTHR12128:SF66">
    <property type="entry name" value="4-HYDROXY-2-OXOGLUTARATE ALDOLASE, MITOCHONDRIAL"/>
    <property type="match status" value="1"/>
</dbReference>
<proteinExistence type="inferred from homology"/>
<evidence type="ECO:0000313" key="17">
    <source>
        <dbReference type="Proteomes" id="UP001205748"/>
    </source>
</evidence>
<dbReference type="Gene3D" id="3.20.20.70">
    <property type="entry name" value="Aldolase class I"/>
    <property type="match status" value="1"/>
</dbReference>
<dbReference type="PIRSF" id="PIRSF001365">
    <property type="entry name" value="DHDPS"/>
    <property type="match status" value="1"/>
</dbReference>
<dbReference type="NCBIfam" id="TIGR00674">
    <property type="entry name" value="dapA"/>
    <property type="match status" value="1"/>
</dbReference>
<evidence type="ECO:0000256" key="11">
    <source>
        <dbReference type="ARBA" id="ARBA00047836"/>
    </source>
</evidence>
<keyword evidence="9 13" id="KW-0456">Lyase</keyword>
<evidence type="ECO:0000256" key="12">
    <source>
        <dbReference type="NCBIfam" id="TIGR00674"/>
    </source>
</evidence>
<dbReference type="EC" id="4.3.3.7" evidence="4 12"/>
<keyword evidence="10" id="KW-0704">Schiff base</keyword>
<dbReference type="InterPro" id="IPR005263">
    <property type="entry name" value="DapA"/>
</dbReference>
<dbReference type="GO" id="GO:0008840">
    <property type="term" value="F:4-hydroxy-tetrahydrodipicolinate synthase activity"/>
    <property type="evidence" value="ECO:0007669"/>
    <property type="project" value="UniProtKB-UniRule"/>
</dbReference>
<sequence>MFEGIITPIVTPFNRDEEQSINYEAAEQLINHIIKKGVNGIFILGSNGEFHVINEEEKMAFAKKVIKIVDHRVPVFVGTGACSTKETIYLSKKMEEIGADALSVITPYFIKPTDKELYEHFKEVANNVKIPIVLYNIPKSTGCNISKEVTARLARIDNIQAIKDSSGDVENLKGYIEAASGKNFSVLVGSDSKISMGYNLGATGAIAGTSNVITDILVKLNKALKINDTKTAEVLQADINVLRGVLKLGTVPSIIKRSIELANIAPVGPARKPVRETMPVVDEKIREMLKHYQLI</sequence>
<dbReference type="RefSeq" id="WP_257530868.1">
    <property type="nucleotide sequence ID" value="NZ_JANKAS010000006.1"/>
</dbReference>
<dbReference type="Proteomes" id="UP001205748">
    <property type="component" value="Unassembled WGS sequence"/>
</dbReference>
<dbReference type="EMBL" id="JANKAS010000006">
    <property type="protein sequence ID" value="MCR1898987.1"/>
    <property type="molecule type" value="Genomic_DNA"/>
</dbReference>
<evidence type="ECO:0000256" key="8">
    <source>
        <dbReference type="ARBA" id="ARBA00023154"/>
    </source>
</evidence>
<dbReference type="AlphaFoldDB" id="A0AAE3HGF1"/>
<keyword evidence="5" id="KW-0963">Cytoplasm</keyword>
<evidence type="ECO:0000256" key="5">
    <source>
        <dbReference type="ARBA" id="ARBA00022490"/>
    </source>
</evidence>
<evidence type="ECO:0000256" key="14">
    <source>
        <dbReference type="PIRSR" id="PIRSR001365-1"/>
    </source>
</evidence>
<gene>
    <name evidence="16" type="primary">dapA</name>
    <name evidence="16" type="ORF">NSA47_08315</name>
</gene>
<dbReference type="PANTHER" id="PTHR12128">
    <property type="entry name" value="DIHYDRODIPICOLINATE SYNTHASE"/>
    <property type="match status" value="1"/>
</dbReference>
<dbReference type="PRINTS" id="PR00146">
    <property type="entry name" value="DHPICSNTHASE"/>
</dbReference>
<dbReference type="SMART" id="SM01130">
    <property type="entry name" value="DHDPS"/>
    <property type="match status" value="1"/>
</dbReference>
<dbReference type="Pfam" id="PF00701">
    <property type="entry name" value="DHDPS"/>
    <property type="match status" value="1"/>
</dbReference>
<dbReference type="SUPFAM" id="SSF51569">
    <property type="entry name" value="Aldolase"/>
    <property type="match status" value="1"/>
</dbReference>
<evidence type="ECO:0000256" key="9">
    <source>
        <dbReference type="ARBA" id="ARBA00023239"/>
    </source>
</evidence>
<evidence type="ECO:0000313" key="16">
    <source>
        <dbReference type="EMBL" id="MCR1898987.1"/>
    </source>
</evidence>
<evidence type="ECO:0000256" key="15">
    <source>
        <dbReference type="PIRSR" id="PIRSR001365-2"/>
    </source>
</evidence>
<dbReference type="InterPro" id="IPR020625">
    <property type="entry name" value="Schiff_base-form_aldolases_AS"/>
</dbReference>
<protein>
    <recommendedName>
        <fullName evidence="4 12">4-hydroxy-tetrahydrodipicolinate synthase</fullName>
        <ecNumber evidence="4 12">4.3.3.7</ecNumber>
    </recommendedName>
</protein>
<keyword evidence="7" id="KW-0220">Diaminopimelate biosynthesis</keyword>
<evidence type="ECO:0000256" key="10">
    <source>
        <dbReference type="ARBA" id="ARBA00023270"/>
    </source>
</evidence>
<comment type="caution">
    <text evidence="16">The sequence shown here is derived from an EMBL/GenBank/DDBJ whole genome shotgun (WGS) entry which is preliminary data.</text>
</comment>
<evidence type="ECO:0000256" key="3">
    <source>
        <dbReference type="ARBA" id="ARBA00007592"/>
    </source>
</evidence>
<organism evidence="16 17">
    <name type="scientific">Irregularibacter muris</name>
    <dbReference type="NCBI Taxonomy" id="1796619"/>
    <lineage>
        <taxon>Bacteria</taxon>
        <taxon>Bacillati</taxon>
        <taxon>Bacillota</taxon>
        <taxon>Clostridia</taxon>
        <taxon>Eubacteriales</taxon>
        <taxon>Eubacteriaceae</taxon>
        <taxon>Irregularibacter</taxon>
    </lineage>
</organism>
<accession>A0AAE3HGF1</accession>
<evidence type="ECO:0000256" key="2">
    <source>
        <dbReference type="ARBA" id="ARBA00005120"/>
    </source>
</evidence>
<comment type="function">
    <text evidence="1">Catalyzes the condensation of (S)-aspartate-beta-semialdehyde [(S)-ASA] and pyruvate to 4-hydroxy-tetrahydrodipicolinate (HTPA).</text>
</comment>
<dbReference type="InterPro" id="IPR013785">
    <property type="entry name" value="Aldolase_TIM"/>
</dbReference>
<keyword evidence="8" id="KW-0457">Lysine biosynthesis</keyword>
<dbReference type="GO" id="GO:0009089">
    <property type="term" value="P:lysine biosynthetic process via diaminopimelate"/>
    <property type="evidence" value="ECO:0007669"/>
    <property type="project" value="UniProtKB-UniRule"/>
</dbReference>
<feature type="binding site" evidence="15">
    <location>
        <position position="206"/>
    </location>
    <ligand>
        <name>pyruvate</name>
        <dbReference type="ChEBI" id="CHEBI:15361"/>
    </ligand>
</feature>